<accession>A0A3G5A2K8</accession>
<proteinExistence type="predicted"/>
<name>A0A3G5A2K8_9VIRU</name>
<dbReference type="EMBL" id="MK072277">
    <property type="protein sequence ID" value="AYV81458.1"/>
    <property type="molecule type" value="Genomic_DNA"/>
</dbReference>
<gene>
    <name evidence="1" type="ORF">Harvfovirus35_7</name>
</gene>
<organism evidence="1">
    <name type="scientific">Harvfovirus sp</name>
    <dbReference type="NCBI Taxonomy" id="2487768"/>
    <lineage>
        <taxon>Viruses</taxon>
        <taxon>Varidnaviria</taxon>
        <taxon>Bamfordvirae</taxon>
        <taxon>Nucleocytoviricota</taxon>
        <taxon>Megaviricetes</taxon>
        <taxon>Imitervirales</taxon>
        <taxon>Mimiviridae</taxon>
        <taxon>Klosneuvirinae</taxon>
    </lineage>
</organism>
<sequence length="136" mass="15854">MITIVIPATPRKFHIVKRELPLPLEETKLENDDKSSLFPELNFKHGVLSKIRNAFLKERNGSIVGWCGTCSQEICTNPSHRCKNIECKYILKKNKKGQKLPGCDFFHTIHEIYNGYMSGKFYRLRYKYGGKMKKKN</sequence>
<evidence type="ECO:0000313" key="1">
    <source>
        <dbReference type="EMBL" id="AYV81458.1"/>
    </source>
</evidence>
<protein>
    <submittedName>
        <fullName evidence="1">Uncharacterized protein</fullName>
    </submittedName>
</protein>
<reference evidence="1" key="1">
    <citation type="submission" date="2018-10" db="EMBL/GenBank/DDBJ databases">
        <title>Hidden diversity of soil giant viruses.</title>
        <authorList>
            <person name="Schulz F."/>
            <person name="Alteio L."/>
            <person name="Goudeau D."/>
            <person name="Ryan E.M."/>
            <person name="Malmstrom R.R."/>
            <person name="Blanchard J."/>
            <person name="Woyke T."/>
        </authorList>
    </citation>
    <scope>NUCLEOTIDE SEQUENCE</scope>
    <source>
        <strain evidence="1">HAV1</strain>
    </source>
</reference>